<dbReference type="KEGG" id="pshq:F3W81_07415"/>
<dbReference type="InterPro" id="IPR016024">
    <property type="entry name" value="ARM-type_fold"/>
</dbReference>
<name>A0A7L9WLR9_9RHOB</name>
<dbReference type="RefSeq" id="WP_193082977.1">
    <property type="nucleotide sequence ID" value="NZ_CP045201.1"/>
</dbReference>
<evidence type="ECO:0000313" key="2">
    <source>
        <dbReference type="Proteomes" id="UP000594118"/>
    </source>
</evidence>
<evidence type="ECO:0000313" key="1">
    <source>
        <dbReference type="EMBL" id="QOL80657.1"/>
    </source>
</evidence>
<reference evidence="1 2" key="1">
    <citation type="submission" date="2019-10" db="EMBL/GenBank/DDBJ databases">
        <title>Pseudopuniceibacterium sp. HQ09 islated from Antarctica.</title>
        <authorList>
            <person name="Liao L."/>
            <person name="Su S."/>
            <person name="Chen B."/>
            <person name="Yu Y."/>
        </authorList>
    </citation>
    <scope>NUCLEOTIDE SEQUENCE [LARGE SCALE GENOMIC DNA]</scope>
    <source>
        <strain evidence="1 2">HQ09</strain>
    </source>
</reference>
<proteinExistence type="predicted"/>
<organism evidence="1 2">
    <name type="scientific">Pseudooceanicola spongiae</name>
    <dbReference type="NCBI Taxonomy" id="2613965"/>
    <lineage>
        <taxon>Bacteria</taxon>
        <taxon>Pseudomonadati</taxon>
        <taxon>Pseudomonadota</taxon>
        <taxon>Alphaproteobacteria</taxon>
        <taxon>Rhodobacterales</taxon>
        <taxon>Paracoccaceae</taxon>
        <taxon>Pseudooceanicola</taxon>
    </lineage>
</organism>
<dbReference type="PANTHER" id="PTHR34070:SF1">
    <property type="entry name" value="DNA ALKYLATION REPAIR PROTEIN"/>
    <property type="match status" value="1"/>
</dbReference>
<dbReference type="AlphaFoldDB" id="A0A7L9WLR9"/>
<dbReference type="SUPFAM" id="SSF48371">
    <property type="entry name" value="ARM repeat"/>
    <property type="match status" value="1"/>
</dbReference>
<protein>
    <submittedName>
        <fullName evidence="1">DNA alkylation repair protein</fullName>
    </submittedName>
</protein>
<dbReference type="Proteomes" id="UP000594118">
    <property type="component" value="Chromosome"/>
</dbReference>
<dbReference type="InterPro" id="IPR014825">
    <property type="entry name" value="DNA_alkylation"/>
</dbReference>
<keyword evidence="2" id="KW-1185">Reference proteome</keyword>
<dbReference type="Pfam" id="PF08713">
    <property type="entry name" value="DNA_alkylation"/>
    <property type="match status" value="1"/>
</dbReference>
<sequence length="225" mass="25868">MTLEDALTALKTHEKPGHAEGAAAYHKVPRSYLGVPNPEINELATEWRRTLTLQQRLTLADDLWQTDIHEARIAAAKLLTQARIRPSDEPVWHLLCSWIADFDSWAIADHVSKAGERRIMADLSRLDHVEYWTESPHMWTRRSALVMTLGLTRLNHPNAEEAAARERVLGWAARYVDDPQWFIQKAIASWLRDLSKHDPERVRAFLDKHGEDMRGFARKEAGKNL</sequence>
<dbReference type="PANTHER" id="PTHR34070">
    <property type="entry name" value="ARMADILLO-TYPE FOLD"/>
    <property type="match status" value="1"/>
</dbReference>
<accession>A0A7L9WLR9</accession>
<dbReference type="CDD" id="cd06561">
    <property type="entry name" value="AlkD_like"/>
    <property type="match status" value="1"/>
</dbReference>
<gene>
    <name evidence="1" type="ORF">F3W81_07415</name>
</gene>
<dbReference type="Gene3D" id="1.25.10.90">
    <property type="match status" value="1"/>
</dbReference>
<dbReference type="EMBL" id="CP045201">
    <property type="protein sequence ID" value="QOL80657.1"/>
    <property type="molecule type" value="Genomic_DNA"/>
</dbReference>